<gene>
    <name evidence="7" type="ORF">F6I03_06915</name>
</gene>
<dbReference type="AlphaFoldDB" id="A0A5N1GKJ0"/>
<dbReference type="InterPro" id="IPR000551">
    <property type="entry name" value="MerR-type_HTH_dom"/>
</dbReference>
<dbReference type="RefSeq" id="WP_070431395.1">
    <property type="nucleotide sequence ID" value="NZ_VYWO01000004.1"/>
</dbReference>
<evidence type="ECO:0000256" key="4">
    <source>
        <dbReference type="ARBA" id="ARBA00023163"/>
    </source>
</evidence>
<protein>
    <submittedName>
        <fullName evidence="7">MerR family transcriptional regulator</fullName>
    </submittedName>
</protein>
<keyword evidence="4" id="KW-0804">Transcription</keyword>
<dbReference type="CDD" id="cd01106">
    <property type="entry name" value="HTH_TipAL-Mta"/>
    <property type="match status" value="1"/>
</dbReference>
<dbReference type="SMART" id="SM00422">
    <property type="entry name" value="HTH_MERR"/>
    <property type="match status" value="1"/>
</dbReference>
<accession>A0A5N1GKJ0</accession>
<keyword evidence="2" id="KW-0238">DNA-binding</keyword>
<evidence type="ECO:0000313" key="8">
    <source>
        <dbReference type="Proteomes" id="UP000327148"/>
    </source>
</evidence>
<dbReference type="InterPro" id="IPR047057">
    <property type="entry name" value="MerR_fam"/>
</dbReference>
<dbReference type="GO" id="GO:0003677">
    <property type="term" value="F:DNA binding"/>
    <property type="evidence" value="ECO:0007669"/>
    <property type="project" value="UniProtKB-KW"/>
</dbReference>
<proteinExistence type="predicted"/>
<keyword evidence="5" id="KW-0175">Coiled coil</keyword>
<feature type="domain" description="HTH merR-type" evidence="6">
    <location>
        <begin position="1"/>
        <end position="70"/>
    </location>
</feature>
<dbReference type="Proteomes" id="UP000327148">
    <property type="component" value="Unassembled WGS sequence"/>
</dbReference>
<sequence>MKTVNEVSKLAGVTAKTLYHYDKIGLLKPSQYSEAGYRLYSDEDLERLQQILLFRELRFSLKEIKGIIDHPSFDKQLALDQQIQLLELEKERLERLILFAKEVKLLGVKAMNDEVFNRQAIDDYARQAKELWGSTAAFKEFEVKNRGRTQEESKELEEKMMDIFKAFGQHKEADPQAADVQLLIEHLQDFISNHFYQCSDDMLVNLGQLYAGGGDISITIDKEAGDGTAAFVNRAIELYCQ</sequence>
<dbReference type="SUPFAM" id="SSF89082">
    <property type="entry name" value="Antibiotic binding domain of TipA-like multidrug resistance regulators"/>
    <property type="match status" value="1"/>
</dbReference>
<keyword evidence="3" id="KW-0010">Activator</keyword>
<dbReference type="OrthoDB" id="9814833at2"/>
<dbReference type="PANTHER" id="PTHR30204">
    <property type="entry name" value="REDOX-CYCLING DRUG-SENSING TRANSCRIPTIONAL ACTIVATOR SOXR"/>
    <property type="match status" value="1"/>
</dbReference>
<evidence type="ECO:0000259" key="6">
    <source>
        <dbReference type="PROSITE" id="PS50937"/>
    </source>
</evidence>
<organism evidence="7 8">
    <name type="scientific">Aerococcus sanguinicola</name>
    <dbReference type="NCBI Taxonomy" id="119206"/>
    <lineage>
        <taxon>Bacteria</taxon>
        <taxon>Bacillati</taxon>
        <taxon>Bacillota</taxon>
        <taxon>Bacilli</taxon>
        <taxon>Lactobacillales</taxon>
        <taxon>Aerococcaceae</taxon>
        <taxon>Aerococcus</taxon>
    </lineage>
</organism>
<dbReference type="Gene3D" id="1.10.490.50">
    <property type="entry name" value="Antibiotic binding domain of TipA-like multidrug resistance regulators"/>
    <property type="match status" value="1"/>
</dbReference>
<dbReference type="InterPro" id="IPR036244">
    <property type="entry name" value="TipA-like_antibiotic-bd"/>
</dbReference>
<reference evidence="7 8" key="1">
    <citation type="submission" date="2019-09" db="EMBL/GenBank/DDBJ databases">
        <title>Draft genome sequence assemblies of isolates from the urinary tract.</title>
        <authorList>
            <person name="Mores C.R."/>
            <person name="Putonti C."/>
            <person name="Wolfe A.J."/>
        </authorList>
    </citation>
    <scope>NUCLEOTIDE SEQUENCE [LARGE SCALE GENOMIC DNA]</scope>
    <source>
        <strain evidence="7 8">UMB623</strain>
    </source>
</reference>
<dbReference type="InterPro" id="IPR009061">
    <property type="entry name" value="DNA-bd_dom_put_sf"/>
</dbReference>
<dbReference type="PROSITE" id="PS50937">
    <property type="entry name" value="HTH_MERR_2"/>
    <property type="match status" value="1"/>
</dbReference>
<dbReference type="Pfam" id="PF13411">
    <property type="entry name" value="MerR_1"/>
    <property type="match status" value="1"/>
</dbReference>
<evidence type="ECO:0000256" key="5">
    <source>
        <dbReference type="SAM" id="Coils"/>
    </source>
</evidence>
<dbReference type="InterPro" id="IPR012925">
    <property type="entry name" value="TipAS_dom"/>
</dbReference>
<dbReference type="PANTHER" id="PTHR30204:SF90">
    <property type="entry name" value="HTH-TYPE TRANSCRIPTIONAL ACTIVATOR MTA"/>
    <property type="match status" value="1"/>
</dbReference>
<dbReference type="PRINTS" id="PR00040">
    <property type="entry name" value="HTHMERR"/>
</dbReference>
<keyword evidence="1" id="KW-0805">Transcription regulation</keyword>
<dbReference type="GO" id="GO:0003700">
    <property type="term" value="F:DNA-binding transcription factor activity"/>
    <property type="evidence" value="ECO:0007669"/>
    <property type="project" value="InterPro"/>
</dbReference>
<dbReference type="Pfam" id="PF07739">
    <property type="entry name" value="TipAS"/>
    <property type="match status" value="1"/>
</dbReference>
<evidence type="ECO:0000256" key="3">
    <source>
        <dbReference type="ARBA" id="ARBA00023159"/>
    </source>
</evidence>
<evidence type="ECO:0000256" key="1">
    <source>
        <dbReference type="ARBA" id="ARBA00023015"/>
    </source>
</evidence>
<dbReference type="Gene3D" id="1.10.1660.10">
    <property type="match status" value="1"/>
</dbReference>
<name>A0A5N1GKJ0_9LACT</name>
<dbReference type="SUPFAM" id="SSF46955">
    <property type="entry name" value="Putative DNA-binding domain"/>
    <property type="match status" value="1"/>
</dbReference>
<comment type="caution">
    <text evidence="7">The sequence shown here is derived from an EMBL/GenBank/DDBJ whole genome shotgun (WGS) entry which is preliminary data.</text>
</comment>
<evidence type="ECO:0000313" key="7">
    <source>
        <dbReference type="EMBL" id="KAA9300531.1"/>
    </source>
</evidence>
<feature type="coiled-coil region" evidence="5">
    <location>
        <begin position="76"/>
        <end position="103"/>
    </location>
</feature>
<dbReference type="EMBL" id="VYWO01000004">
    <property type="protein sequence ID" value="KAA9300531.1"/>
    <property type="molecule type" value="Genomic_DNA"/>
</dbReference>
<evidence type="ECO:0000256" key="2">
    <source>
        <dbReference type="ARBA" id="ARBA00023125"/>
    </source>
</evidence>